<dbReference type="AlphaFoldDB" id="A0A1M6SGL2"/>
<dbReference type="OrthoDB" id="9951371at2"/>
<dbReference type="RefSeq" id="WP_073205124.1">
    <property type="nucleotide sequence ID" value="NZ_FRBD01000003.1"/>
</dbReference>
<accession>A0A1M6SGL2</accession>
<sequence length="101" mass="11276">MEQNKLKQMKASEVHRIMATVLATAEKASFSPSADVNIQEVGQDHWKMVFNKKSTTLDELTNLRKELGQNFQVNVAPKDKAMLQISIEAPSSDFAALLQKS</sequence>
<organism evidence="1 2">
    <name type="scientific">Xylanibacter ruminicola</name>
    <name type="common">Prevotella ruminicola</name>
    <dbReference type="NCBI Taxonomy" id="839"/>
    <lineage>
        <taxon>Bacteria</taxon>
        <taxon>Pseudomonadati</taxon>
        <taxon>Bacteroidota</taxon>
        <taxon>Bacteroidia</taxon>
        <taxon>Bacteroidales</taxon>
        <taxon>Prevotellaceae</taxon>
        <taxon>Xylanibacter</taxon>
    </lineage>
</organism>
<dbReference type="Proteomes" id="UP000184130">
    <property type="component" value="Unassembled WGS sequence"/>
</dbReference>
<protein>
    <submittedName>
        <fullName evidence="1">Uncharacterized protein</fullName>
    </submittedName>
</protein>
<name>A0A1M6SGL2_XYLRU</name>
<evidence type="ECO:0000313" key="2">
    <source>
        <dbReference type="Proteomes" id="UP000184130"/>
    </source>
</evidence>
<reference evidence="1 2" key="1">
    <citation type="submission" date="2016-11" db="EMBL/GenBank/DDBJ databases">
        <authorList>
            <person name="Jaros S."/>
            <person name="Januszkiewicz K."/>
            <person name="Wedrychowicz H."/>
        </authorList>
    </citation>
    <scope>NUCLEOTIDE SEQUENCE [LARGE SCALE GENOMIC DNA]</scope>
    <source>
        <strain evidence="1 2">KHT3</strain>
    </source>
</reference>
<evidence type="ECO:0000313" key="1">
    <source>
        <dbReference type="EMBL" id="SHK43697.1"/>
    </source>
</evidence>
<gene>
    <name evidence="1" type="ORF">SAMN05216463_103174</name>
</gene>
<proteinExistence type="predicted"/>
<dbReference type="EMBL" id="FRBD01000003">
    <property type="protein sequence ID" value="SHK43697.1"/>
    <property type="molecule type" value="Genomic_DNA"/>
</dbReference>